<dbReference type="AlphaFoldDB" id="A0A1M4X7J9"/>
<reference evidence="2" key="1">
    <citation type="submission" date="2016-11" db="EMBL/GenBank/DDBJ databases">
        <authorList>
            <person name="Varghese N."/>
            <person name="Submissions S."/>
        </authorList>
    </citation>
    <scope>NUCLEOTIDE SEQUENCE [LARGE SCALE GENOMIC DNA]</scope>
    <source>
        <strain evidence="2">DSM 10124</strain>
    </source>
</reference>
<protein>
    <submittedName>
        <fullName evidence="1">Uncharacterized protein</fullName>
    </submittedName>
</protein>
<keyword evidence="2" id="KW-1185">Reference proteome</keyword>
<dbReference type="Proteomes" id="UP000184423">
    <property type="component" value="Unassembled WGS sequence"/>
</dbReference>
<dbReference type="Pfam" id="PF19553">
    <property type="entry name" value="DUF6076"/>
    <property type="match status" value="1"/>
</dbReference>
<proteinExistence type="predicted"/>
<organism evidence="1 2">
    <name type="scientific">Caloramator proteoclasticus DSM 10124</name>
    <dbReference type="NCBI Taxonomy" id="1121262"/>
    <lineage>
        <taxon>Bacteria</taxon>
        <taxon>Bacillati</taxon>
        <taxon>Bacillota</taxon>
        <taxon>Clostridia</taxon>
        <taxon>Eubacteriales</taxon>
        <taxon>Clostridiaceae</taxon>
        <taxon>Caloramator</taxon>
    </lineage>
</organism>
<gene>
    <name evidence="1" type="ORF">SAMN02746091_01334</name>
</gene>
<name>A0A1M4X7J9_9CLOT</name>
<sequence>MSFTIEFNDDKLTERIYDPYNGVDKTDSLGMSFVDFLSLGKDLSKKHHIYFQLLENHDMYITDSSFFYVNIKEFIDICIKDTSLYTLDNFLFFLHLQGLSIPQHNLKYYFDQDMIIEDLVTPYMKISTMERAIRGFANSNKSKNTITYVYTCDSIEDICVATLYHLIRLKTIIKKCANCGKYFVPLLRSDAIYCNRTSPFNPTKTCKEDGSQRTFEEKLKMNDAEKLRRSIYQTLQMRVRRNPTDEAHKNYFEKWKKDVARWKKDIKKGKKTTEEFIQWLLESKKK</sequence>
<evidence type="ECO:0000313" key="1">
    <source>
        <dbReference type="EMBL" id="SHE89456.1"/>
    </source>
</evidence>
<evidence type="ECO:0000313" key="2">
    <source>
        <dbReference type="Proteomes" id="UP000184423"/>
    </source>
</evidence>
<dbReference type="RefSeq" id="WP_073248573.1">
    <property type="nucleotide sequence ID" value="NZ_FQVG01000022.1"/>
</dbReference>
<dbReference type="EMBL" id="FQVG01000022">
    <property type="protein sequence ID" value="SHE89456.1"/>
    <property type="molecule type" value="Genomic_DNA"/>
</dbReference>
<dbReference type="InterPro" id="IPR045722">
    <property type="entry name" value="DUF6076"/>
</dbReference>
<accession>A0A1M4X7J9</accession>